<organism evidence="2 3">
    <name type="scientific">Chelatococcus caeni</name>
    <dbReference type="NCBI Taxonomy" id="1348468"/>
    <lineage>
        <taxon>Bacteria</taxon>
        <taxon>Pseudomonadati</taxon>
        <taxon>Pseudomonadota</taxon>
        <taxon>Alphaproteobacteria</taxon>
        <taxon>Hyphomicrobiales</taxon>
        <taxon>Chelatococcaceae</taxon>
        <taxon>Chelatococcus</taxon>
    </lineage>
</organism>
<keyword evidence="3" id="KW-1185">Reference proteome</keyword>
<evidence type="ECO:0000313" key="3">
    <source>
        <dbReference type="Proteomes" id="UP000577362"/>
    </source>
</evidence>
<comment type="caution">
    <text evidence="2">The sequence shown here is derived from an EMBL/GenBank/DDBJ whole genome shotgun (WGS) entry which is preliminary data.</text>
</comment>
<reference evidence="2 3" key="1">
    <citation type="submission" date="2020-08" db="EMBL/GenBank/DDBJ databases">
        <title>Genomic Encyclopedia of Type Strains, Phase IV (KMG-IV): sequencing the most valuable type-strain genomes for metagenomic binning, comparative biology and taxonomic classification.</title>
        <authorList>
            <person name="Goeker M."/>
        </authorList>
    </citation>
    <scope>NUCLEOTIDE SEQUENCE [LARGE SCALE GENOMIC DNA]</scope>
    <source>
        <strain evidence="2 3">DSM 103737</strain>
    </source>
</reference>
<dbReference type="Proteomes" id="UP000577362">
    <property type="component" value="Unassembled WGS sequence"/>
</dbReference>
<proteinExistence type="predicted"/>
<feature type="chain" id="PRO_5032797049" description="Secreted protein" evidence="1">
    <location>
        <begin position="34"/>
        <end position="99"/>
    </location>
</feature>
<dbReference type="EMBL" id="JACIEN010000001">
    <property type="protein sequence ID" value="MBB4015339.1"/>
    <property type="molecule type" value="Genomic_DNA"/>
</dbReference>
<evidence type="ECO:0008006" key="4">
    <source>
        <dbReference type="Google" id="ProtNLM"/>
    </source>
</evidence>
<gene>
    <name evidence="2" type="ORF">GGR16_000345</name>
</gene>
<evidence type="ECO:0000256" key="1">
    <source>
        <dbReference type="SAM" id="SignalP"/>
    </source>
</evidence>
<feature type="signal peptide" evidence="1">
    <location>
        <begin position="1"/>
        <end position="33"/>
    </location>
</feature>
<dbReference type="RefSeq" id="WP_183315533.1">
    <property type="nucleotide sequence ID" value="NZ_JACIEN010000001.1"/>
</dbReference>
<evidence type="ECO:0000313" key="2">
    <source>
        <dbReference type="EMBL" id="MBB4015339.1"/>
    </source>
</evidence>
<sequence length="99" mass="11039">MPSVSFQPFSLKRSLPFVLGAAAAAFVSFSGPAVTSAEARTVCRSERVCTQPKPVREVVTNCRMVHRPGVGPRRVCEKEVRWVRRGPPRCTVERVCRRV</sequence>
<accession>A0A840BVF7</accession>
<dbReference type="AlphaFoldDB" id="A0A840BVF7"/>
<keyword evidence="1" id="KW-0732">Signal</keyword>
<name>A0A840BVF7_9HYPH</name>
<protein>
    <recommendedName>
        <fullName evidence="4">Secreted protein</fullName>
    </recommendedName>
</protein>